<dbReference type="AlphaFoldDB" id="A0A1M5AG17"/>
<dbReference type="PROSITE" id="PS50931">
    <property type="entry name" value="HTH_LYSR"/>
    <property type="match status" value="1"/>
</dbReference>
<dbReference type="FunFam" id="1.10.10.10:FF:000001">
    <property type="entry name" value="LysR family transcriptional regulator"/>
    <property type="match status" value="1"/>
</dbReference>
<dbReference type="Pfam" id="PF03466">
    <property type="entry name" value="LysR_substrate"/>
    <property type="match status" value="1"/>
</dbReference>
<accession>A0A1M5AG17</accession>
<dbReference type="OrthoDB" id="5723059at2"/>
<dbReference type="SUPFAM" id="SSF46785">
    <property type="entry name" value="Winged helix' DNA-binding domain"/>
    <property type="match status" value="1"/>
</dbReference>
<proteinExistence type="inferred from homology"/>
<dbReference type="InterPro" id="IPR050176">
    <property type="entry name" value="LTTR"/>
</dbReference>
<evidence type="ECO:0000256" key="2">
    <source>
        <dbReference type="ARBA" id="ARBA00023015"/>
    </source>
</evidence>
<dbReference type="SUPFAM" id="SSF53850">
    <property type="entry name" value="Periplasmic binding protein-like II"/>
    <property type="match status" value="1"/>
</dbReference>
<dbReference type="GO" id="GO:0003677">
    <property type="term" value="F:DNA binding"/>
    <property type="evidence" value="ECO:0007669"/>
    <property type="project" value="UniProtKB-KW"/>
</dbReference>
<keyword evidence="2" id="KW-0805">Transcription regulation</keyword>
<dbReference type="InterPro" id="IPR036390">
    <property type="entry name" value="WH_DNA-bd_sf"/>
</dbReference>
<dbReference type="InterPro" id="IPR036388">
    <property type="entry name" value="WH-like_DNA-bd_sf"/>
</dbReference>
<dbReference type="GO" id="GO:0003700">
    <property type="term" value="F:DNA-binding transcription factor activity"/>
    <property type="evidence" value="ECO:0007669"/>
    <property type="project" value="InterPro"/>
</dbReference>
<keyword evidence="3 6" id="KW-0238">DNA-binding</keyword>
<reference evidence="6 7" key="1">
    <citation type="submission" date="2016-11" db="EMBL/GenBank/DDBJ databases">
        <authorList>
            <person name="Jaros S."/>
            <person name="Januszkiewicz K."/>
            <person name="Wedrychowicz H."/>
        </authorList>
    </citation>
    <scope>NUCLEOTIDE SEQUENCE [LARGE SCALE GENOMIC DNA]</scope>
    <source>
        <strain evidence="6 7">DSM 19980</strain>
    </source>
</reference>
<keyword evidence="7" id="KW-1185">Reference proteome</keyword>
<dbReference type="PANTHER" id="PTHR30579">
    <property type="entry name" value="TRANSCRIPTIONAL REGULATOR"/>
    <property type="match status" value="1"/>
</dbReference>
<dbReference type="Pfam" id="PF00126">
    <property type="entry name" value="HTH_1"/>
    <property type="match status" value="1"/>
</dbReference>
<organism evidence="6 7">
    <name type="scientific">Modicisalibacter ilicicola DSM 19980</name>
    <dbReference type="NCBI Taxonomy" id="1121942"/>
    <lineage>
        <taxon>Bacteria</taxon>
        <taxon>Pseudomonadati</taxon>
        <taxon>Pseudomonadota</taxon>
        <taxon>Gammaproteobacteria</taxon>
        <taxon>Oceanospirillales</taxon>
        <taxon>Halomonadaceae</taxon>
        <taxon>Modicisalibacter</taxon>
    </lineage>
</organism>
<dbReference type="Gene3D" id="1.10.10.10">
    <property type="entry name" value="Winged helix-like DNA-binding domain superfamily/Winged helix DNA-binding domain"/>
    <property type="match status" value="1"/>
</dbReference>
<evidence type="ECO:0000313" key="7">
    <source>
        <dbReference type="Proteomes" id="UP000184346"/>
    </source>
</evidence>
<protein>
    <submittedName>
        <fullName evidence="6">DNA-binding transcriptional regulator, LysR family</fullName>
    </submittedName>
</protein>
<dbReference type="EMBL" id="FQUJ01000009">
    <property type="protein sequence ID" value="SHF28832.1"/>
    <property type="molecule type" value="Genomic_DNA"/>
</dbReference>
<dbReference type="InterPro" id="IPR005119">
    <property type="entry name" value="LysR_subst-bd"/>
</dbReference>
<evidence type="ECO:0000256" key="3">
    <source>
        <dbReference type="ARBA" id="ARBA00023125"/>
    </source>
</evidence>
<evidence type="ECO:0000256" key="1">
    <source>
        <dbReference type="ARBA" id="ARBA00009437"/>
    </source>
</evidence>
<name>A0A1M5AG17_9GAMM</name>
<evidence type="ECO:0000259" key="5">
    <source>
        <dbReference type="PROSITE" id="PS50931"/>
    </source>
</evidence>
<feature type="domain" description="HTH lysR-type" evidence="5">
    <location>
        <begin position="9"/>
        <end position="66"/>
    </location>
</feature>
<dbReference type="RefSeq" id="WP_072822821.1">
    <property type="nucleotide sequence ID" value="NZ_FQUJ01000009.1"/>
</dbReference>
<gene>
    <name evidence="6" type="ORF">SAMN02745148_02237</name>
</gene>
<evidence type="ECO:0000256" key="4">
    <source>
        <dbReference type="ARBA" id="ARBA00023163"/>
    </source>
</evidence>
<dbReference type="Gene3D" id="3.40.190.10">
    <property type="entry name" value="Periplasmic binding protein-like II"/>
    <property type="match status" value="2"/>
</dbReference>
<dbReference type="STRING" id="1121942.SAMN02745148_02237"/>
<dbReference type="InterPro" id="IPR000847">
    <property type="entry name" value="LysR_HTH_N"/>
</dbReference>
<evidence type="ECO:0000313" key="6">
    <source>
        <dbReference type="EMBL" id="SHF28832.1"/>
    </source>
</evidence>
<dbReference type="Proteomes" id="UP000184346">
    <property type="component" value="Unassembled WGS sequence"/>
</dbReference>
<comment type="similarity">
    <text evidence="1">Belongs to the LysR transcriptional regulatory family.</text>
</comment>
<dbReference type="PANTHER" id="PTHR30579:SF7">
    <property type="entry name" value="HTH-TYPE TRANSCRIPTIONAL REGULATOR LRHA-RELATED"/>
    <property type="match status" value="1"/>
</dbReference>
<keyword evidence="4" id="KW-0804">Transcription</keyword>
<sequence>MTEVSTGALDLEALRSFVVVAQQGTLAAAADQRNRTVSAISMQIKRLEEHLDTRLLLRGARGVSPTPTGEALLREARELLRQHDNLLARFTGRGLSGTVRFGLPEDYASELVGQILPEFLASHPDVLLEAVTATSGELIKRLQRGELTLAVLLDRQNRLRGGEPLWRTTPVWAAAREARLEGDQPLPLALHPVDCPYRALGVEALEAIGRAWYAVFTSTSINALETAVESGLAVGILDRRRLTPAMRVLDESDGLPSLHGGEAKLYFGQRIAADSRPAVEALAALLRERLHRRAPWPGERSDNTRKG</sequence>